<dbReference type="Proteomes" id="UP001318860">
    <property type="component" value="Unassembled WGS sequence"/>
</dbReference>
<comment type="catalytic activity">
    <reaction evidence="11">
        <text>L-threonyl-[protein] + ATP = O-phospho-L-threonyl-[protein] + ADP + H(+)</text>
        <dbReference type="Rhea" id="RHEA:46608"/>
        <dbReference type="Rhea" id="RHEA-COMP:11060"/>
        <dbReference type="Rhea" id="RHEA-COMP:11605"/>
        <dbReference type="ChEBI" id="CHEBI:15378"/>
        <dbReference type="ChEBI" id="CHEBI:30013"/>
        <dbReference type="ChEBI" id="CHEBI:30616"/>
        <dbReference type="ChEBI" id="CHEBI:61977"/>
        <dbReference type="ChEBI" id="CHEBI:456216"/>
        <dbReference type="EC" id="2.7.11.1"/>
    </reaction>
</comment>
<evidence type="ECO:0000313" key="17">
    <source>
        <dbReference type="Proteomes" id="UP001318860"/>
    </source>
</evidence>
<reference evidence="16 17" key="1">
    <citation type="journal article" date="2021" name="Comput. Struct. Biotechnol. J.">
        <title>De novo genome assembly of the potent medicinal plant Rehmannia glutinosa using nanopore technology.</title>
        <authorList>
            <person name="Ma L."/>
            <person name="Dong C."/>
            <person name="Song C."/>
            <person name="Wang X."/>
            <person name="Zheng X."/>
            <person name="Niu Y."/>
            <person name="Chen S."/>
            <person name="Feng W."/>
        </authorList>
    </citation>
    <scope>NUCLEOTIDE SEQUENCE [LARGE SCALE GENOMIC DNA]</scope>
    <source>
        <strain evidence="16">DH-2019</strain>
    </source>
</reference>
<evidence type="ECO:0000313" key="16">
    <source>
        <dbReference type="EMBL" id="KAK6132613.1"/>
    </source>
</evidence>
<keyword evidence="4 11" id="KW-0808">Transferase</keyword>
<evidence type="ECO:0000256" key="2">
    <source>
        <dbReference type="ARBA" id="ARBA00022475"/>
    </source>
</evidence>
<dbReference type="PROSITE" id="PS50011">
    <property type="entry name" value="PROTEIN_KINASE_DOM"/>
    <property type="match status" value="1"/>
</dbReference>
<feature type="domain" description="Protein kinase" evidence="13">
    <location>
        <begin position="452"/>
        <end position="738"/>
    </location>
</feature>
<dbReference type="EMBL" id="JABTTQ020001253">
    <property type="protein sequence ID" value="KAK6132613.1"/>
    <property type="molecule type" value="Genomic_DNA"/>
</dbReference>
<evidence type="ECO:0000256" key="6">
    <source>
        <dbReference type="ARBA" id="ARBA00022741"/>
    </source>
</evidence>
<comment type="catalytic activity">
    <reaction evidence="11">
        <text>L-seryl-[protein] + ATP = O-phospho-L-seryl-[protein] + ADP + H(+)</text>
        <dbReference type="Rhea" id="RHEA:17989"/>
        <dbReference type="Rhea" id="RHEA-COMP:9863"/>
        <dbReference type="Rhea" id="RHEA-COMP:11604"/>
        <dbReference type="ChEBI" id="CHEBI:15378"/>
        <dbReference type="ChEBI" id="CHEBI:29999"/>
        <dbReference type="ChEBI" id="CHEBI:30616"/>
        <dbReference type="ChEBI" id="CHEBI:83421"/>
        <dbReference type="ChEBI" id="CHEBI:456216"/>
        <dbReference type="EC" id="2.7.11.1"/>
    </reaction>
</comment>
<keyword evidence="2" id="KW-0472">Membrane</keyword>
<dbReference type="PROSITE" id="PS50927">
    <property type="entry name" value="BULB_LECTIN"/>
    <property type="match status" value="1"/>
</dbReference>
<dbReference type="CDD" id="cd01098">
    <property type="entry name" value="PAN_AP_plant"/>
    <property type="match status" value="1"/>
</dbReference>
<dbReference type="SMART" id="SM00473">
    <property type="entry name" value="PAN_AP"/>
    <property type="match status" value="1"/>
</dbReference>
<dbReference type="SUPFAM" id="SSF51110">
    <property type="entry name" value="alpha-D-mannose-specific plant lectins"/>
    <property type="match status" value="1"/>
</dbReference>
<dbReference type="SUPFAM" id="SSF56112">
    <property type="entry name" value="Protein kinase-like (PK-like)"/>
    <property type="match status" value="1"/>
</dbReference>
<dbReference type="InterPro" id="IPR011009">
    <property type="entry name" value="Kinase-like_dom_sf"/>
</dbReference>
<dbReference type="Pfam" id="PF01453">
    <property type="entry name" value="B_lectin"/>
    <property type="match status" value="1"/>
</dbReference>
<evidence type="ECO:0000259" key="13">
    <source>
        <dbReference type="PROSITE" id="PS50011"/>
    </source>
</evidence>
<dbReference type="Gene3D" id="2.90.10.10">
    <property type="entry name" value="Bulb-type lectin domain"/>
    <property type="match status" value="1"/>
</dbReference>
<evidence type="ECO:0000259" key="15">
    <source>
        <dbReference type="PROSITE" id="PS50948"/>
    </source>
</evidence>
<keyword evidence="9" id="KW-1015">Disulfide bond</keyword>
<keyword evidence="10" id="KW-0325">Glycoprotein</keyword>
<gene>
    <name evidence="16" type="ORF">DH2020_033643</name>
</gene>
<evidence type="ECO:0000256" key="10">
    <source>
        <dbReference type="ARBA" id="ARBA00023180"/>
    </source>
</evidence>
<dbReference type="Pfam" id="PF08276">
    <property type="entry name" value="PAN_2"/>
    <property type="match status" value="1"/>
</dbReference>
<comment type="subcellular location">
    <subcellularLocation>
        <location evidence="1">Cell membrane</location>
        <topology evidence="1">Single-pass type I membrane protein</topology>
    </subcellularLocation>
</comment>
<feature type="signal peptide" evidence="12">
    <location>
        <begin position="1"/>
        <end position="25"/>
    </location>
</feature>
<dbReference type="CDD" id="cd00028">
    <property type="entry name" value="B_lectin"/>
    <property type="match status" value="1"/>
</dbReference>
<dbReference type="PANTHER" id="PTHR27002">
    <property type="entry name" value="RECEPTOR-LIKE SERINE/THREONINE-PROTEIN KINASE SD1-8"/>
    <property type="match status" value="1"/>
</dbReference>
<dbReference type="Pfam" id="PF07714">
    <property type="entry name" value="PK_Tyr_Ser-Thr"/>
    <property type="match status" value="1"/>
</dbReference>
<sequence length="770" mass="87121">MASYLFPTVLCLLVHFISFSRFSLGVDTLFPNQTLVIGQTLISGNQNFELGFFSPGTSKNKFLGIWYKSTPGVCVWVANRNNPIIDSQGVFLAVAGNGTLVISKAGSIIWSANSSGVASNPILQLLNTGNLVLLEDSSHSYIWQSFDYPTDTRLPGMKMVYNVDASHGKYLTSWRNSDDPSPGDYVFKIENQGLPQVVFYKGTMKRYRTGMWNGLYFSGVLPFPNRVFKPELFFEEDRLISIVEPYDSSIISRLTLETSGRLERYTLNARKDKWNPVYGIPADPCDEYGLCGPNSICGTEKPVRCECLKGFAPNFQKEWDLQDWSGGCTRIRPLNCESGDGFLEVRHVKFPDMLEFWLNTSMSFEECRSRCLRNCSCTAYANSYLSNGGRGCLMWLGNLIDIREQPPAETRQNIYIRVQASELGNTAAEKKNEDLELPLFKFANILAATNNFSVENMIGEGGFGPVYKGYLSAEEEIAVKRLSRTSGQGLEEFKNEVMLIAKLQHRNLVRLLGYCVEGEERMLIYEYLQNKSLNYFVFDQNRRTILTWPKRFDIIMGIARGLLYLHHDSRLKIIHRDLKTSNILLDGNLNPKISDFGLARIFGEDQSVARTKRVVGTYGYMAPEYAIDGKFSVKSDVFSMGVVLLEIVSGKKNRGFDHCDHSHTLLGHAWLLWKENKTLELMDECFNNTFIESQVKRCIQVGLLCVQKFAEDRPDMSSVIFMLGTDGAILPEPKEPGFFIERSSSPVRNCTSPSKMSYKETMTFTDLEAR</sequence>
<dbReference type="InterPro" id="IPR036426">
    <property type="entry name" value="Bulb-type_lectin_dom_sf"/>
</dbReference>
<dbReference type="CDD" id="cd14066">
    <property type="entry name" value="STKc_IRAK"/>
    <property type="match status" value="1"/>
</dbReference>
<dbReference type="InterPro" id="IPR000858">
    <property type="entry name" value="S_locus_glycoprot_dom"/>
</dbReference>
<dbReference type="PIRSF" id="PIRSF000641">
    <property type="entry name" value="SRK"/>
    <property type="match status" value="1"/>
</dbReference>
<dbReference type="InterPro" id="IPR008271">
    <property type="entry name" value="Ser/Thr_kinase_AS"/>
</dbReference>
<keyword evidence="17" id="KW-1185">Reference proteome</keyword>
<evidence type="ECO:0000256" key="7">
    <source>
        <dbReference type="ARBA" id="ARBA00022777"/>
    </source>
</evidence>
<evidence type="ECO:0000256" key="5">
    <source>
        <dbReference type="ARBA" id="ARBA00022729"/>
    </source>
</evidence>
<dbReference type="PANTHER" id="PTHR27002:SF214">
    <property type="entry name" value="RECEPTOR-LIKE SERINE_THREONINE-PROTEIN KINASE"/>
    <property type="match status" value="1"/>
</dbReference>
<dbReference type="InterPro" id="IPR000719">
    <property type="entry name" value="Prot_kinase_dom"/>
</dbReference>
<dbReference type="SMART" id="SM00220">
    <property type="entry name" value="S_TKc"/>
    <property type="match status" value="1"/>
</dbReference>
<feature type="domain" description="Apple" evidence="15">
    <location>
        <begin position="336"/>
        <end position="419"/>
    </location>
</feature>
<evidence type="ECO:0000256" key="1">
    <source>
        <dbReference type="ARBA" id="ARBA00004251"/>
    </source>
</evidence>
<evidence type="ECO:0000256" key="11">
    <source>
        <dbReference type="PIRNR" id="PIRNR000641"/>
    </source>
</evidence>
<evidence type="ECO:0000259" key="14">
    <source>
        <dbReference type="PROSITE" id="PS50927"/>
    </source>
</evidence>
<dbReference type="PROSITE" id="PS50948">
    <property type="entry name" value="PAN"/>
    <property type="match status" value="1"/>
</dbReference>
<keyword evidence="2" id="KW-1003">Cell membrane</keyword>
<evidence type="ECO:0000256" key="9">
    <source>
        <dbReference type="ARBA" id="ARBA00023157"/>
    </source>
</evidence>
<keyword evidence="5 12" id="KW-0732">Signal</keyword>
<dbReference type="InterPro" id="IPR024171">
    <property type="entry name" value="SRK-like_kinase"/>
</dbReference>
<evidence type="ECO:0000256" key="12">
    <source>
        <dbReference type="SAM" id="SignalP"/>
    </source>
</evidence>
<dbReference type="EC" id="2.7.11.1" evidence="11"/>
<proteinExistence type="inferred from homology"/>
<protein>
    <recommendedName>
        <fullName evidence="11">Receptor-like serine/threonine-protein kinase</fullName>
        <ecNumber evidence="11">2.7.11.1</ecNumber>
    </recommendedName>
</protein>
<name>A0ABR0VC51_REHGL</name>
<dbReference type="Gene3D" id="3.30.200.20">
    <property type="entry name" value="Phosphorylase Kinase, domain 1"/>
    <property type="match status" value="1"/>
</dbReference>
<keyword evidence="7 11" id="KW-0418">Kinase</keyword>
<keyword evidence="3 11" id="KW-0723">Serine/threonine-protein kinase</keyword>
<dbReference type="InterPro" id="IPR001245">
    <property type="entry name" value="Ser-Thr/Tyr_kinase_cat_dom"/>
</dbReference>
<dbReference type="InterPro" id="IPR003609">
    <property type="entry name" value="Pan_app"/>
</dbReference>
<keyword evidence="6 11" id="KW-0547">Nucleotide-binding</keyword>
<evidence type="ECO:0000256" key="4">
    <source>
        <dbReference type="ARBA" id="ARBA00022679"/>
    </source>
</evidence>
<comment type="caution">
    <text evidence="16">The sequence shown here is derived from an EMBL/GenBank/DDBJ whole genome shotgun (WGS) entry which is preliminary data.</text>
</comment>
<evidence type="ECO:0000256" key="3">
    <source>
        <dbReference type="ARBA" id="ARBA00022527"/>
    </source>
</evidence>
<dbReference type="Pfam" id="PF00954">
    <property type="entry name" value="S_locus_glycop"/>
    <property type="match status" value="1"/>
</dbReference>
<feature type="domain" description="Bulb-type lectin" evidence="14">
    <location>
        <begin position="26"/>
        <end position="146"/>
    </location>
</feature>
<accession>A0ABR0VC51</accession>
<dbReference type="InterPro" id="IPR001480">
    <property type="entry name" value="Bulb-type_lectin_dom"/>
</dbReference>
<comment type="similarity">
    <text evidence="11">Belongs to the protein kinase superfamily. Ser/Thr protein kinase family.</text>
</comment>
<evidence type="ECO:0000256" key="8">
    <source>
        <dbReference type="ARBA" id="ARBA00022840"/>
    </source>
</evidence>
<organism evidence="16 17">
    <name type="scientific">Rehmannia glutinosa</name>
    <name type="common">Chinese foxglove</name>
    <dbReference type="NCBI Taxonomy" id="99300"/>
    <lineage>
        <taxon>Eukaryota</taxon>
        <taxon>Viridiplantae</taxon>
        <taxon>Streptophyta</taxon>
        <taxon>Embryophyta</taxon>
        <taxon>Tracheophyta</taxon>
        <taxon>Spermatophyta</taxon>
        <taxon>Magnoliopsida</taxon>
        <taxon>eudicotyledons</taxon>
        <taxon>Gunneridae</taxon>
        <taxon>Pentapetalae</taxon>
        <taxon>asterids</taxon>
        <taxon>lamiids</taxon>
        <taxon>Lamiales</taxon>
        <taxon>Orobanchaceae</taxon>
        <taxon>Rehmannieae</taxon>
        <taxon>Rehmannia</taxon>
    </lineage>
</organism>
<feature type="chain" id="PRO_5047482009" description="Receptor-like serine/threonine-protein kinase" evidence="12">
    <location>
        <begin position="26"/>
        <end position="770"/>
    </location>
</feature>
<dbReference type="SMART" id="SM00108">
    <property type="entry name" value="B_lectin"/>
    <property type="match status" value="1"/>
</dbReference>
<dbReference type="Gene3D" id="1.10.510.10">
    <property type="entry name" value="Transferase(Phosphotransferase) domain 1"/>
    <property type="match status" value="1"/>
</dbReference>
<keyword evidence="8 11" id="KW-0067">ATP-binding</keyword>
<dbReference type="PROSITE" id="PS00108">
    <property type="entry name" value="PROTEIN_KINASE_ST"/>
    <property type="match status" value="1"/>
</dbReference>